<evidence type="ECO:0000256" key="7">
    <source>
        <dbReference type="ARBA" id="ARBA00023237"/>
    </source>
</evidence>
<evidence type="ECO:0000256" key="2">
    <source>
        <dbReference type="ARBA" id="ARBA00022448"/>
    </source>
</evidence>
<evidence type="ECO:0000256" key="5">
    <source>
        <dbReference type="ARBA" id="ARBA00023077"/>
    </source>
</evidence>
<evidence type="ECO:0000256" key="8">
    <source>
        <dbReference type="PROSITE-ProRule" id="PRU01360"/>
    </source>
</evidence>
<gene>
    <name evidence="13" type="ORF">MUY27_04735</name>
</gene>
<dbReference type="SUPFAM" id="SSF56935">
    <property type="entry name" value="Porins"/>
    <property type="match status" value="1"/>
</dbReference>
<comment type="subcellular location">
    <subcellularLocation>
        <location evidence="1 8">Cell outer membrane</location>
        <topology evidence="1 8">Multi-pass membrane protein</topology>
    </subcellularLocation>
</comment>
<dbReference type="InterPro" id="IPR036942">
    <property type="entry name" value="Beta-barrel_TonB_sf"/>
</dbReference>
<dbReference type="InterPro" id="IPR039426">
    <property type="entry name" value="TonB-dep_rcpt-like"/>
</dbReference>
<dbReference type="InterPro" id="IPR012910">
    <property type="entry name" value="Plug_dom"/>
</dbReference>
<evidence type="ECO:0000256" key="10">
    <source>
        <dbReference type="SAM" id="SignalP"/>
    </source>
</evidence>
<dbReference type="SUPFAM" id="SSF49464">
    <property type="entry name" value="Carboxypeptidase regulatory domain-like"/>
    <property type="match status" value="1"/>
</dbReference>
<feature type="signal peptide" evidence="10">
    <location>
        <begin position="1"/>
        <end position="18"/>
    </location>
</feature>
<keyword evidence="5 9" id="KW-0798">TonB box</keyword>
<evidence type="ECO:0000256" key="6">
    <source>
        <dbReference type="ARBA" id="ARBA00023136"/>
    </source>
</evidence>
<protein>
    <submittedName>
        <fullName evidence="13">TonB-dependent receptor</fullName>
    </submittedName>
</protein>
<evidence type="ECO:0000313" key="13">
    <source>
        <dbReference type="EMBL" id="MCJ8209003.1"/>
    </source>
</evidence>
<dbReference type="InterPro" id="IPR008969">
    <property type="entry name" value="CarboxyPept-like_regulatory"/>
</dbReference>
<dbReference type="Gene3D" id="2.60.40.1120">
    <property type="entry name" value="Carboxypeptidase-like, regulatory domain"/>
    <property type="match status" value="1"/>
</dbReference>
<dbReference type="Pfam" id="PF00593">
    <property type="entry name" value="TonB_dep_Rec_b-barrel"/>
    <property type="match status" value="1"/>
</dbReference>
<organism evidence="13 14">
    <name type="scientific">Mucilaginibacter straminoryzae</name>
    <dbReference type="NCBI Taxonomy" id="2932774"/>
    <lineage>
        <taxon>Bacteria</taxon>
        <taxon>Pseudomonadati</taxon>
        <taxon>Bacteroidota</taxon>
        <taxon>Sphingobacteriia</taxon>
        <taxon>Sphingobacteriales</taxon>
        <taxon>Sphingobacteriaceae</taxon>
        <taxon>Mucilaginibacter</taxon>
    </lineage>
</organism>
<evidence type="ECO:0000259" key="11">
    <source>
        <dbReference type="Pfam" id="PF00593"/>
    </source>
</evidence>
<evidence type="ECO:0000313" key="14">
    <source>
        <dbReference type="Proteomes" id="UP001139450"/>
    </source>
</evidence>
<dbReference type="GO" id="GO:0009279">
    <property type="term" value="C:cell outer membrane"/>
    <property type="evidence" value="ECO:0007669"/>
    <property type="project" value="UniProtKB-SubCell"/>
</dbReference>
<evidence type="ECO:0000256" key="1">
    <source>
        <dbReference type="ARBA" id="ARBA00004571"/>
    </source>
</evidence>
<sequence>MLILYTLFLTIVPRTAYAQTGGITVSGTVKDGDGNTLPGVTIKIQNTQTGTVTDALGNYKIKIPNAKAVLVFSFIGYSTQLRPTGNQTVINVTLKEIDSKLNEVVVVGYGSQKRRDVTGAIASIKSDQMDTFAGGSLNTSLQGKIAGLQITTDSGEPGAGANFTLRGVSSVNGNSSPLIIIDGLPVNNDSFTSAQDGATFSPLNDLNPSDIESIEVLKDAATASIYGARASNGVILITTKSGKGQRPQISFSQNASSVGLYRKIGILNGPEWRSAYTEAIYNSTGALTTKVSVIDSLHPYYRDSYDWQDVMYRRSLQYKTDVSVRGSSKDNAMDYYVSAGFRNLAPIIIETNYKQAYASARTNYKISSFLRGSTNFNLSNYTYNRLNTGNSTSSVMFTYLVTMPVYSPYDPITGQIINLFDGSKPSPLAQAIYSTNKIERSRLLGQQEFVLTLAKGLDIRSTLGVDYSNTNTYYFSPPQLSTATSPKSVFSIYNPIINNSLVNENTITYQKSFNNHNINVLFGESYQFNKTNNLNLRGSGFIDNVITTIGGAANIDLFTQSITQSVLQSFFSRVNYNYKSKYLFSALLRRDGSSRFGADNRYAYFPSVSGGWRFTEEKFLNTNKILDGKLRASYGITGNQNIGDYASTGSYSNAGKYLGAVSVISDGLPNPNLKWETTRQFDIGTDLTFFSGRFNLSVDYYVKNTNDLLFNVQIPSQTGYSTIPYNFGGLSNKGVDIQLDGMLINKKVKWSSVVTFGLNRNKITSLPDGQDYRPTALSLARVGYPVGVFYGYRSLGVYAHDADNVYKTDANGTVIPFRKGSATGAVYKGGDEIYQDVNGDGIINDKDLQIIGNPTPQFFGGFQNTVSYKSFSLAVFVNYVIGNKIFNNLTRSIDGYQFDGNYTIDQVRRWKKQGDITDVPRLVKGDPMENYAPSSRFVEDGSFIRVQNLTLTYRLPGKLLSRVGIRNGNVGLGVNNLAVFGRYTGYDPEVSAGNNPLGFGIDNASFPKSRSYNLSLNISF</sequence>
<evidence type="ECO:0000256" key="9">
    <source>
        <dbReference type="RuleBase" id="RU003357"/>
    </source>
</evidence>
<dbReference type="FunFam" id="2.170.130.10:FF:000008">
    <property type="entry name" value="SusC/RagA family TonB-linked outer membrane protein"/>
    <property type="match status" value="1"/>
</dbReference>
<keyword evidence="13" id="KW-0675">Receptor</keyword>
<dbReference type="InterPro" id="IPR023997">
    <property type="entry name" value="TonB-dep_OMP_SusC/RagA_CS"/>
</dbReference>
<evidence type="ECO:0000259" key="12">
    <source>
        <dbReference type="Pfam" id="PF07715"/>
    </source>
</evidence>
<feature type="domain" description="TonB-dependent receptor-like beta-barrel" evidence="11">
    <location>
        <begin position="369"/>
        <end position="977"/>
    </location>
</feature>
<keyword evidence="2 8" id="KW-0813">Transport</keyword>
<dbReference type="Gene3D" id="2.170.130.10">
    <property type="entry name" value="TonB-dependent receptor, plug domain"/>
    <property type="match status" value="1"/>
</dbReference>
<keyword evidence="6 8" id="KW-0472">Membrane</keyword>
<feature type="chain" id="PRO_5040853575" evidence="10">
    <location>
        <begin position="19"/>
        <end position="1020"/>
    </location>
</feature>
<keyword evidence="3 8" id="KW-1134">Transmembrane beta strand</keyword>
<dbReference type="AlphaFoldDB" id="A0A9X1X0Y1"/>
<evidence type="ECO:0000256" key="3">
    <source>
        <dbReference type="ARBA" id="ARBA00022452"/>
    </source>
</evidence>
<dbReference type="Pfam" id="PF07715">
    <property type="entry name" value="Plug"/>
    <property type="match status" value="1"/>
</dbReference>
<comment type="caution">
    <text evidence="13">The sequence shown here is derived from an EMBL/GenBank/DDBJ whole genome shotgun (WGS) entry which is preliminary data.</text>
</comment>
<dbReference type="PROSITE" id="PS52016">
    <property type="entry name" value="TONB_DEPENDENT_REC_3"/>
    <property type="match status" value="1"/>
</dbReference>
<dbReference type="NCBIfam" id="TIGR04056">
    <property type="entry name" value="OMP_RagA_SusC"/>
    <property type="match status" value="1"/>
</dbReference>
<proteinExistence type="inferred from homology"/>
<dbReference type="EMBL" id="JALJEJ010000002">
    <property type="protein sequence ID" value="MCJ8209003.1"/>
    <property type="molecule type" value="Genomic_DNA"/>
</dbReference>
<reference evidence="13" key="1">
    <citation type="submission" date="2022-04" db="EMBL/GenBank/DDBJ databases">
        <title>Mucilaginibacter sp. RS28 isolated from freshwater.</title>
        <authorList>
            <person name="Ko S.-R."/>
        </authorList>
    </citation>
    <scope>NUCLEOTIDE SEQUENCE</scope>
    <source>
        <strain evidence="13">RS28</strain>
    </source>
</reference>
<dbReference type="InterPro" id="IPR000531">
    <property type="entry name" value="Beta-barrel_TonB"/>
</dbReference>
<dbReference type="NCBIfam" id="TIGR04057">
    <property type="entry name" value="SusC_RagA_signa"/>
    <property type="match status" value="1"/>
</dbReference>
<accession>A0A9X1X0Y1</accession>
<dbReference type="InterPro" id="IPR037066">
    <property type="entry name" value="Plug_dom_sf"/>
</dbReference>
<keyword evidence="4 8" id="KW-0812">Transmembrane</keyword>
<dbReference type="Pfam" id="PF13715">
    <property type="entry name" value="CarbopepD_reg_2"/>
    <property type="match status" value="1"/>
</dbReference>
<feature type="domain" description="TonB-dependent receptor plug" evidence="12">
    <location>
        <begin position="114"/>
        <end position="234"/>
    </location>
</feature>
<dbReference type="Gene3D" id="2.40.170.20">
    <property type="entry name" value="TonB-dependent receptor, beta-barrel domain"/>
    <property type="match status" value="1"/>
</dbReference>
<keyword evidence="10" id="KW-0732">Signal</keyword>
<dbReference type="Proteomes" id="UP001139450">
    <property type="component" value="Unassembled WGS sequence"/>
</dbReference>
<keyword evidence="14" id="KW-1185">Reference proteome</keyword>
<evidence type="ECO:0000256" key="4">
    <source>
        <dbReference type="ARBA" id="ARBA00022692"/>
    </source>
</evidence>
<keyword evidence="7 8" id="KW-0998">Cell outer membrane</keyword>
<dbReference type="InterPro" id="IPR023996">
    <property type="entry name" value="TonB-dep_OMP_SusC/RagA"/>
</dbReference>
<name>A0A9X1X0Y1_9SPHI</name>
<comment type="similarity">
    <text evidence="8 9">Belongs to the TonB-dependent receptor family.</text>
</comment>